<evidence type="ECO:0000256" key="1">
    <source>
        <dbReference type="ARBA" id="ARBA00004123"/>
    </source>
</evidence>
<feature type="compositionally biased region" description="Basic and acidic residues" evidence="7">
    <location>
        <begin position="70"/>
        <end position="83"/>
    </location>
</feature>
<evidence type="ECO:0000313" key="9">
    <source>
        <dbReference type="EMBL" id="CAE0247885.1"/>
    </source>
</evidence>
<keyword evidence="4" id="KW-0238">DNA-binding</keyword>
<comment type="similarity">
    <text evidence="2">Belongs to the transcriptional coactivator PC4 family.</text>
</comment>
<dbReference type="Pfam" id="PF02229">
    <property type="entry name" value="PC4"/>
    <property type="match status" value="1"/>
</dbReference>
<sequence length="146" mass="17076">MLLERVVSSSFSFSTAALRTSCRHFSELNLMSASMMKKRKVVKEDFEEAKEVTEADPDYREEELGEEEDEKPKIQTNENREQYMDLGSSKRITMRSFKNIPLVDIREYYSKDGKMLPGKKGISLTKAQFMEIYNNIEEIKKELDKL</sequence>
<organism evidence="9">
    <name type="scientific">Palpitomonas bilix</name>
    <dbReference type="NCBI Taxonomy" id="652834"/>
    <lineage>
        <taxon>Eukaryota</taxon>
        <taxon>Eukaryota incertae sedis</taxon>
    </lineage>
</organism>
<dbReference type="AlphaFoldDB" id="A0A7S3D6R3"/>
<feature type="compositionally biased region" description="Acidic residues" evidence="7">
    <location>
        <begin position="54"/>
        <end position="69"/>
    </location>
</feature>
<dbReference type="Gene3D" id="2.30.31.10">
    <property type="entry name" value="Transcriptional Coactivator Pc4, Chain A"/>
    <property type="match status" value="1"/>
</dbReference>
<feature type="domain" description="Transcriptional coactivator p15 (PC4) C-terminal" evidence="8">
    <location>
        <begin position="85"/>
        <end position="131"/>
    </location>
</feature>
<proteinExistence type="inferred from homology"/>
<dbReference type="GO" id="GO:0003713">
    <property type="term" value="F:transcription coactivator activity"/>
    <property type="evidence" value="ECO:0007669"/>
    <property type="project" value="InterPro"/>
</dbReference>
<accession>A0A7S3D6R3</accession>
<dbReference type="EMBL" id="HBIB01015542">
    <property type="protein sequence ID" value="CAE0247885.1"/>
    <property type="molecule type" value="Transcribed_RNA"/>
</dbReference>
<dbReference type="InterPro" id="IPR045125">
    <property type="entry name" value="Sub1/Tcp4-like"/>
</dbReference>
<evidence type="ECO:0000256" key="7">
    <source>
        <dbReference type="SAM" id="MobiDB-lite"/>
    </source>
</evidence>
<dbReference type="PANTHER" id="PTHR13215">
    <property type="entry name" value="RNA POLYMERASE II TRANSCRIPTIONAL COACTIVATOR"/>
    <property type="match status" value="1"/>
</dbReference>
<evidence type="ECO:0000259" key="8">
    <source>
        <dbReference type="Pfam" id="PF02229"/>
    </source>
</evidence>
<comment type="subcellular location">
    <subcellularLocation>
        <location evidence="1">Nucleus</location>
    </subcellularLocation>
</comment>
<protein>
    <recommendedName>
        <fullName evidence="8">Transcriptional coactivator p15 (PC4) C-terminal domain-containing protein</fullName>
    </recommendedName>
</protein>
<evidence type="ECO:0000256" key="4">
    <source>
        <dbReference type="ARBA" id="ARBA00023125"/>
    </source>
</evidence>
<reference evidence="9" key="1">
    <citation type="submission" date="2021-01" db="EMBL/GenBank/DDBJ databases">
        <authorList>
            <person name="Corre E."/>
            <person name="Pelletier E."/>
            <person name="Niang G."/>
            <person name="Scheremetjew M."/>
            <person name="Finn R."/>
            <person name="Kale V."/>
            <person name="Holt S."/>
            <person name="Cochrane G."/>
            <person name="Meng A."/>
            <person name="Brown T."/>
            <person name="Cohen L."/>
        </authorList>
    </citation>
    <scope>NUCLEOTIDE SEQUENCE</scope>
    <source>
        <strain evidence="9">NIES-2562</strain>
    </source>
</reference>
<dbReference type="SUPFAM" id="SSF54447">
    <property type="entry name" value="ssDNA-binding transcriptional regulator domain"/>
    <property type="match status" value="1"/>
</dbReference>
<evidence type="ECO:0000256" key="5">
    <source>
        <dbReference type="ARBA" id="ARBA00023163"/>
    </source>
</evidence>
<dbReference type="GO" id="GO:0005634">
    <property type="term" value="C:nucleus"/>
    <property type="evidence" value="ECO:0007669"/>
    <property type="project" value="UniProtKB-SubCell"/>
</dbReference>
<dbReference type="InterPro" id="IPR003173">
    <property type="entry name" value="PC4_C"/>
</dbReference>
<keyword evidence="3" id="KW-0805">Transcription regulation</keyword>
<keyword evidence="5" id="KW-0804">Transcription</keyword>
<name>A0A7S3D6R3_9EUKA</name>
<feature type="region of interest" description="Disordered" evidence="7">
    <location>
        <begin position="47"/>
        <end position="85"/>
    </location>
</feature>
<evidence type="ECO:0000256" key="6">
    <source>
        <dbReference type="ARBA" id="ARBA00023242"/>
    </source>
</evidence>
<dbReference type="GO" id="GO:0060261">
    <property type="term" value="P:positive regulation of transcription initiation by RNA polymerase II"/>
    <property type="evidence" value="ECO:0007669"/>
    <property type="project" value="InterPro"/>
</dbReference>
<evidence type="ECO:0000256" key="2">
    <source>
        <dbReference type="ARBA" id="ARBA00009001"/>
    </source>
</evidence>
<dbReference type="GO" id="GO:0003677">
    <property type="term" value="F:DNA binding"/>
    <property type="evidence" value="ECO:0007669"/>
    <property type="project" value="UniProtKB-KW"/>
</dbReference>
<dbReference type="InterPro" id="IPR009044">
    <property type="entry name" value="ssDNA-bd_transcriptional_reg"/>
</dbReference>
<keyword evidence="6" id="KW-0539">Nucleus</keyword>
<evidence type="ECO:0000256" key="3">
    <source>
        <dbReference type="ARBA" id="ARBA00023015"/>
    </source>
</evidence>
<gene>
    <name evidence="9" type="ORF">PBIL07802_LOCUS10078</name>
</gene>